<evidence type="ECO:0000313" key="2">
    <source>
        <dbReference type="EMBL" id="QNO51866.1"/>
    </source>
</evidence>
<dbReference type="InterPro" id="IPR029044">
    <property type="entry name" value="Nucleotide-diphossugar_trans"/>
</dbReference>
<reference evidence="2" key="1">
    <citation type="submission" date="2020-06" db="EMBL/GenBank/DDBJ databases">
        <title>Unique genomic features of the anaerobic methanotrophic archaea.</title>
        <authorList>
            <person name="Chadwick G.L."/>
            <person name="Skennerton C.T."/>
            <person name="Laso-Perez R."/>
            <person name="Leu A.O."/>
            <person name="Speth D.R."/>
            <person name="Yu H."/>
            <person name="Morgan-Lang C."/>
            <person name="Hatzenpichler R."/>
            <person name="Goudeau D."/>
            <person name="Malmstrom R."/>
            <person name="Brazelton W.J."/>
            <person name="Woyke T."/>
            <person name="Hallam S.J."/>
            <person name="Tyson G.W."/>
            <person name="Wegener G."/>
            <person name="Boetius A."/>
            <person name="Orphan V."/>
        </authorList>
    </citation>
    <scope>NUCLEOTIDE SEQUENCE</scope>
</reference>
<dbReference type="EMBL" id="MT631481">
    <property type="protein sequence ID" value="QNO51866.1"/>
    <property type="molecule type" value="Genomic_DNA"/>
</dbReference>
<dbReference type="Pfam" id="PF00535">
    <property type="entry name" value="Glycos_transf_2"/>
    <property type="match status" value="1"/>
</dbReference>
<organism evidence="2">
    <name type="scientific">Candidatus Methanophagaceae archaeon ANME-1 ERB6</name>
    <dbReference type="NCBI Taxonomy" id="2759912"/>
    <lineage>
        <taxon>Archaea</taxon>
        <taxon>Methanobacteriati</taxon>
        <taxon>Methanobacteriota</taxon>
        <taxon>Stenosarchaea group</taxon>
        <taxon>Methanomicrobia</taxon>
        <taxon>Candidatus Methanophagales</taxon>
        <taxon>Candidatus Methanophagaceae</taxon>
    </lineage>
</organism>
<gene>
    <name evidence="2" type="ORF">DNKLAFBN_00006</name>
</gene>
<dbReference type="SUPFAM" id="SSF53448">
    <property type="entry name" value="Nucleotide-diphospho-sugar transferases"/>
    <property type="match status" value="1"/>
</dbReference>
<accession>A0A7G9YV32</accession>
<dbReference type="AlphaFoldDB" id="A0A7G9YV32"/>
<sequence length="72" mass="8195">MVVRHKENRGYGAALRTCFETAKELDADVMVTLDSDGQHDPSYIPDFIKALKTSVETFHKSFDINFANFKKV</sequence>
<evidence type="ECO:0000259" key="1">
    <source>
        <dbReference type="Pfam" id="PF00535"/>
    </source>
</evidence>
<dbReference type="InterPro" id="IPR001173">
    <property type="entry name" value="Glyco_trans_2-like"/>
</dbReference>
<dbReference type="Gene3D" id="3.90.550.10">
    <property type="entry name" value="Spore Coat Polysaccharide Biosynthesis Protein SpsA, Chain A"/>
    <property type="match status" value="1"/>
</dbReference>
<name>A0A7G9YV32_9EURY</name>
<protein>
    <recommendedName>
        <fullName evidence="1">Glycosyltransferase 2-like domain-containing protein</fullName>
    </recommendedName>
</protein>
<proteinExistence type="predicted"/>
<feature type="domain" description="Glycosyltransferase 2-like" evidence="1">
    <location>
        <begin position="2"/>
        <end position="53"/>
    </location>
</feature>